<evidence type="ECO:0000313" key="1">
    <source>
        <dbReference type="EMBL" id="QGW80655.1"/>
    </source>
</evidence>
<dbReference type="RefSeq" id="WP_157611849.1">
    <property type="nucleotide sequence ID" value="NZ_CP046622.1"/>
</dbReference>
<organism evidence="1 2">
    <name type="scientific">Variovorax paradoxus</name>
    <dbReference type="NCBI Taxonomy" id="34073"/>
    <lineage>
        <taxon>Bacteria</taxon>
        <taxon>Pseudomonadati</taxon>
        <taxon>Pseudomonadota</taxon>
        <taxon>Betaproteobacteria</taxon>
        <taxon>Burkholderiales</taxon>
        <taxon>Comamonadaceae</taxon>
        <taxon>Variovorax</taxon>
    </lineage>
</organism>
<evidence type="ECO:0000313" key="2">
    <source>
        <dbReference type="Proteomes" id="UP000425817"/>
    </source>
</evidence>
<name>A0A6I6HG39_VARPD</name>
<accession>A0A6I6HG39</accession>
<dbReference type="Proteomes" id="UP000425817">
    <property type="component" value="Chromosome"/>
</dbReference>
<evidence type="ECO:0008006" key="3">
    <source>
        <dbReference type="Google" id="ProtNLM"/>
    </source>
</evidence>
<dbReference type="OrthoDB" id="9063572at2"/>
<protein>
    <recommendedName>
        <fullName evidence="3">3-deoxy-D-arabino-heptulosonate 7-phosphate synthase</fullName>
    </recommendedName>
</protein>
<proteinExistence type="predicted"/>
<dbReference type="AlphaFoldDB" id="A0A6I6HG39"/>
<gene>
    <name evidence="1" type="ORF">GOQ09_03205</name>
</gene>
<sequence length="460" mass="48895">MQHSDTFLLAALRTTPRRYRMPSLPADAGAAAASSTDAALAFAIEAVRIGQEELGVPPPASVRSLFTEALAQLIRKALAPEGGDSAFQALVMQAQDAEVREHAQLSKQREADQRAIRAATNAFAHPGKLRHMPADEVRDALARLHGLAATDSWEELARAIERLLDLDLFAQKNLQPALQAILSNPALERLVLGNRLLHLEAVQRYQALCERQGPTAGSHAALTKGRASARRGEAAEETGVQAFRKIADALNQHEKGVASYRVVQSLRNPPAFPGEANKAKEEWDAAIVRSSAGDGDELVLLAEIKASPAAATADLSRLLRGLRRLAEASPEATYAFASADGVARIHGGSLQRLQPDGDSLPPHVIYCCSAPPEAHPPVLSAASKAVLLGEPASLAFAHQLLAGELPSPASLEPVWNALMSEPRLRAALHQYDTARKARAAMLHPADLLASVAQCLEAAGG</sequence>
<reference evidence="1 2" key="1">
    <citation type="submission" date="2019-12" db="EMBL/GenBank/DDBJ databases">
        <title>Hybrid Genome Assemblies of two High G+C Isolates from Undergraduate Microbiology Courses.</title>
        <authorList>
            <person name="Ne Ville C.J."/>
            <person name="Enright D."/>
            <person name="Hernandez I."/>
            <person name="Dodsworth J."/>
            <person name="Orwin P.M."/>
        </authorList>
    </citation>
    <scope>NUCLEOTIDE SEQUENCE [LARGE SCALE GENOMIC DNA]</scope>
    <source>
        <strain evidence="1 2">CSUSB</strain>
    </source>
</reference>
<dbReference type="EMBL" id="CP046622">
    <property type="protein sequence ID" value="QGW80655.1"/>
    <property type="molecule type" value="Genomic_DNA"/>
</dbReference>